<dbReference type="EMBL" id="JAUHHV010000005">
    <property type="protein sequence ID" value="KAK1424257.1"/>
    <property type="molecule type" value="Genomic_DNA"/>
</dbReference>
<name>A0AAD8KQ01_TARER</name>
<proteinExistence type="predicted"/>
<keyword evidence="2" id="KW-1185">Reference proteome</keyword>
<sequence>MLSQWWVFASFERTTNLKSNGFCDVDRSGRTTIGSTRRRTPISFSCGDIVSDFISVSGYKNGVVCASQNHQFEKNWEQVSCIVIRSGGAKRTVGKADQLVMNVVVGNSLHHNFFSIAVVLYMQPVHIMLLLTNAGNRCCCQNSRHNNKIGLQFSSLSIERYGTNAWFTSLPLDLAQLIDLSHTSP</sequence>
<evidence type="ECO:0000313" key="2">
    <source>
        <dbReference type="Proteomes" id="UP001229421"/>
    </source>
</evidence>
<gene>
    <name evidence="1" type="ORF">QVD17_19581</name>
</gene>
<reference evidence="1" key="1">
    <citation type="journal article" date="2023" name="bioRxiv">
        <title>Improved chromosome-level genome assembly for marigold (Tagetes erecta).</title>
        <authorList>
            <person name="Jiang F."/>
            <person name="Yuan L."/>
            <person name="Wang S."/>
            <person name="Wang H."/>
            <person name="Xu D."/>
            <person name="Wang A."/>
            <person name="Fan W."/>
        </authorList>
    </citation>
    <scope>NUCLEOTIDE SEQUENCE</scope>
    <source>
        <strain evidence="1">WSJ</strain>
        <tissue evidence="1">Leaf</tissue>
    </source>
</reference>
<evidence type="ECO:0000313" key="1">
    <source>
        <dbReference type="EMBL" id="KAK1424257.1"/>
    </source>
</evidence>
<accession>A0AAD8KQ01</accession>
<comment type="caution">
    <text evidence="1">The sequence shown here is derived from an EMBL/GenBank/DDBJ whole genome shotgun (WGS) entry which is preliminary data.</text>
</comment>
<dbReference type="AlphaFoldDB" id="A0AAD8KQ01"/>
<dbReference type="Proteomes" id="UP001229421">
    <property type="component" value="Unassembled WGS sequence"/>
</dbReference>
<organism evidence="1 2">
    <name type="scientific">Tagetes erecta</name>
    <name type="common">African marigold</name>
    <dbReference type="NCBI Taxonomy" id="13708"/>
    <lineage>
        <taxon>Eukaryota</taxon>
        <taxon>Viridiplantae</taxon>
        <taxon>Streptophyta</taxon>
        <taxon>Embryophyta</taxon>
        <taxon>Tracheophyta</taxon>
        <taxon>Spermatophyta</taxon>
        <taxon>Magnoliopsida</taxon>
        <taxon>eudicotyledons</taxon>
        <taxon>Gunneridae</taxon>
        <taxon>Pentapetalae</taxon>
        <taxon>asterids</taxon>
        <taxon>campanulids</taxon>
        <taxon>Asterales</taxon>
        <taxon>Asteraceae</taxon>
        <taxon>Asteroideae</taxon>
        <taxon>Heliantheae alliance</taxon>
        <taxon>Tageteae</taxon>
        <taxon>Tagetes</taxon>
    </lineage>
</organism>
<protein>
    <submittedName>
        <fullName evidence="1">Uncharacterized protein</fullName>
    </submittedName>
</protein>